<comment type="caution">
    <text evidence="3">The sequence shown here is derived from an EMBL/GenBank/DDBJ whole genome shotgun (WGS) entry which is preliminary data.</text>
</comment>
<dbReference type="NCBIfam" id="TIGR02059">
    <property type="entry name" value="swm_rep_I"/>
    <property type="match status" value="4"/>
</dbReference>
<accession>A0A4Y8M1N1</accession>
<dbReference type="PROSITE" id="PS51272">
    <property type="entry name" value="SLH"/>
    <property type="match status" value="3"/>
</dbReference>
<reference evidence="3 4" key="1">
    <citation type="submission" date="2019-03" db="EMBL/GenBank/DDBJ databases">
        <title>Cohnella endophytica sp. nov., a novel endophytic bacterium isolated from bark of Sonneratia apetala.</title>
        <authorList>
            <person name="Tuo L."/>
        </authorList>
    </citation>
    <scope>NUCLEOTIDE SEQUENCE [LARGE SCALE GENOMIC DNA]</scope>
    <source>
        <strain evidence="3 4">CCTCC AB 208254</strain>
    </source>
</reference>
<evidence type="ECO:0000313" key="3">
    <source>
        <dbReference type="EMBL" id="TFE29017.1"/>
    </source>
</evidence>
<dbReference type="Pfam" id="PF00395">
    <property type="entry name" value="SLH"/>
    <property type="match status" value="3"/>
</dbReference>
<dbReference type="InterPro" id="IPR032812">
    <property type="entry name" value="SbsA_Ig"/>
</dbReference>
<dbReference type="InterPro" id="IPR051465">
    <property type="entry name" value="Cell_Envelope_Struct_Comp"/>
</dbReference>
<feature type="domain" description="SLH" evidence="2">
    <location>
        <begin position="1236"/>
        <end position="1296"/>
    </location>
</feature>
<feature type="domain" description="SLH" evidence="2">
    <location>
        <begin position="1364"/>
        <end position="1423"/>
    </location>
</feature>
<dbReference type="InterPro" id="IPR001119">
    <property type="entry name" value="SLH_dom"/>
</dbReference>
<sequence>MSTYPTDNDATVPANAKLKIRFDENILKGSGGMVYIKNSNTNAAVASYDVISSPYITIDPTSSSTILIDPASSLAAGQNYYVEISPNTFVNGSGEGFGGINSATAWNFGVIPSDTTAPTAALSPVNGGTAASTDALKIAFDEKVLASAGNIRIVRNDTGDTQLISVLSPAVTGSGIVDGSGKTVITIQPPIRLVSGKSYQVQIDSTAFVDVVGNGYPSPVWSFSTTTSPIVLNASVPADNSMNVNTGAFTASMTFGSAMLMGSNGNIYLKKVLTNETVETLNMAITSDAARITGSGTTTISIAFNSVLLANTGYYIMMDPGVLKDTGVNSYEGIVDAVSWNFTTIAGADNIAPLATALTPANASTSAPVNGGLSIKFNEPVKPGSGTIVIRNIATTGVFCSIPVTHSSVTGGGTDTITITPSAYGSCGNFVKNTSYAVQIGSLAITDMSGNPYAGILPNDYSTWWFKITSDSTIPELLSTTPATGTNSVKTNAVLSMLFDEPVQLNPGIDATLYPMVSGALGTGIPATLAVDISNPRRVTLTTAGLATASTYVVRVPSNAIMDVALNPFPGILNDYRWTFQTIGSDSVAPVFSSAAMDGSAVVLTYNEDLDEAIVPHPSNFYVTVNDVPRQVNGIVISGKNVRLTLQSGVAVGQSVKVSYTRDSDPLRLLQDLSGNTAAALTAKDVTNTSDTTLARPVSGLLTGTTLTLTFNKSLAAISSGAASQFVVKLNGAAQGVSAISVSGTTVTLSLPSSGVNIQSVSVNYTPGAAPLRDLSGNAVTGFADFFVQNTNDSIPPTLASATALGTKITLTFNEGLNLSSVPLKSSFSVIKGGVTAAISSVAVMNNAVELTMTQAIEAAAILYVSYIPTSQGIKDLAGNAAGAINSYQIVAGNAIPAVLSSAVIKSSELTLTYSAPLNTTSLPYASQYFVKVDGVHSSISSVNVTGTQVKLTLATPVKSNQVVLLSYMAAGVPLKDQLNQPVPAITETAVTNQSSTIDNIPEYLEADGTGGLQFVNSKSSTTAIGSTPSGKSVTRYTLDGAKFLAAFDVFRSSSGISVPRITFKVPSTEPGALVAIPISAIMDASSRASNASFRVDYGDLQFEIPLTAINYSKELYLAGGNTTSSYLQLSIEKNPNAPVVSALNISGAQSLATPADFSAGILTGSNAKPIDSFDQYVKRTFVLPTVNSSTNNLSVIRLDTATNELSYVPTVIENGGGKTRINFLRRGNSSYAVVRKSAAFTDMDNHWASNDVLLLASKFVVSGYTIKTFAPGKSITRADFAEFIARGIGLDGDRTTASRYTDVSSTNTSAAYIGAVSKAGIVEGGSDGKFRPNAAVTREEMATMLVRAMNYVGVQSNSSSAGLSNFKDKSKISKWALDGVAISVNAGFIKGSTTQTINPQSNATRAEAAIMIKRFLEYVDFL</sequence>
<keyword evidence="4" id="KW-1185">Reference proteome</keyword>
<dbReference type="RefSeq" id="WP_135151318.1">
    <property type="nucleotide sequence ID" value="NZ_SOMN01000005.1"/>
</dbReference>
<dbReference type="Pfam" id="PF13205">
    <property type="entry name" value="Big_5"/>
    <property type="match status" value="5"/>
</dbReference>
<organism evidence="3 4">
    <name type="scientific">Cohnella luojiensis</name>
    <dbReference type="NCBI Taxonomy" id="652876"/>
    <lineage>
        <taxon>Bacteria</taxon>
        <taxon>Bacillati</taxon>
        <taxon>Bacillota</taxon>
        <taxon>Bacilli</taxon>
        <taxon>Bacillales</taxon>
        <taxon>Paenibacillaceae</taxon>
        <taxon>Cohnella</taxon>
    </lineage>
</organism>
<dbReference type="InterPro" id="IPR028059">
    <property type="entry name" value="SWM_rpt"/>
</dbReference>
<evidence type="ECO:0000313" key="4">
    <source>
        <dbReference type="Proteomes" id="UP000297900"/>
    </source>
</evidence>
<name>A0A4Y8M1N1_9BACL</name>
<dbReference type="Pfam" id="PF13753">
    <property type="entry name" value="SWM_repeat"/>
    <property type="match status" value="4"/>
</dbReference>
<dbReference type="PANTHER" id="PTHR43308:SF5">
    <property type="entry name" value="S-LAYER PROTEIN _ PEPTIDOGLYCAN ENDO-BETA-N-ACETYLGLUCOSAMINIDASE"/>
    <property type="match status" value="1"/>
</dbReference>
<gene>
    <name evidence="3" type="ORF">E2980_06405</name>
</gene>
<feature type="domain" description="SLH" evidence="2">
    <location>
        <begin position="1297"/>
        <end position="1360"/>
    </location>
</feature>
<dbReference type="InterPro" id="IPR014755">
    <property type="entry name" value="Cu-Rt/internalin_Ig-like"/>
</dbReference>
<proteinExistence type="predicted"/>
<dbReference type="InterPro" id="IPR011801">
    <property type="entry name" value="Swm_rep_I_cyn"/>
</dbReference>
<keyword evidence="1" id="KW-0732">Signal</keyword>
<dbReference type="OrthoDB" id="2675126at2"/>
<evidence type="ECO:0000256" key="1">
    <source>
        <dbReference type="ARBA" id="ARBA00022729"/>
    </source>
</evidence>
<evidence type="ECO:0000259" key="2">
    <source>
        <dbReference type="PROSITE" id="PS51272"/>
    </source>
</evidence>
<dbReference type="PANTHER" id="PTHR43308">
    <property type="entry name" value="OUTER MEMBRANE PROTEIN ALPHA-RELATED"/>
    <property type="match status" value="1"/>
</dbReference>
<protein>
    <recommendedName>
        <fullName evidence="2">SLH domain-containing protein</fullName>
    </recommendedName>
</protein>
<dbReference type="Proteomes" id="UP000297900">
    <property type="component" value="Unassembled WGS sequence"/>
</dbReference>
<dbReference type="EMBL" id="SOMN01000005">
    <property type="protein sequence ID" value="TFE29017.1"/>
    <property type="molecule type" value="Genomic_DNA"/>
</dbReference>
<dbReference type="Gene3D" id="2.60.40.1220">
    <property type="match status" value="3"/>
</dbReference>